<proteinExistence type="inferred from homology"/>
<accession>A0A498I0G0</accession>
<keyword evidence="6" id="KW-0238">DNA-binding</keyword>
<dbReference type="FunFam" id="2.40.70.10:FF:000016">
    <property type="entry name" value="Probable aspartic protease At2g35615"/>
    <property type="match status" value="1"/>
</dbReference>
<dbReference type="GO" id="GO:0003677">
    <property type="term" value="F:DNA binding"/>
    <property type="evidence" value="ECO:0007669"/>
    <property type="project" value="UniProtKB-KW"/>
</dbReference>
<comment type="similarity">
    <text evidence="1">Belongs to the peptidase A1 family.</text>
</comment>
<evidence type="ECO:0000256" key="3">
    <source>
        <dbReference type="ARBA" id="ARBA00022729"/>
    </source>
</evidence>
<dbReference type="InterPro" id="IPR033121">
    <property type="entry name" value="PEPTIDASE_A1"/>
</dbReference>
<dbReference type="STRING" id="3750.A0A498I0G0"/>
<feature type="active site" evidence="7">
    <location>
        <position position="506"/>
    </location>
</feature>
<evidence type="ECO:0000256" key="7">
    <source>
        <dbReference type="PIRSR" id="PIRSR601461-1"/>
    </source>
</evidence>
<dbReference type="InterPro" id="IPR033873">
    <property type="entry name" value="CND41-like"/>
</dbReference>
<keyword evidence="4" id="KW-0064">Aspartyl protease</keyword>
<dbReference type="PANTHER" id="PTHR13683:SF274">
    <property type="entry name" value="PROTEIN ASPARTIC PROTEASE IN GUARD CELL 1"/>
    <property type="match status" value="1"/>
</dbReference>
<reference evidence="9 10" key="1">
    <citation type="submission" date="2018-10" db="EMBL/GenBank/DDBJ databases">
        <title>A high-quality apple genome assembly.</title>
        <authorList>
            <person name="Hu J."/>
        </authorList>
    </citation>
    <scope>NUCLEOTIDE SEQUENCE [LARGE SCALE GENOMIC DNA]</scope>
    <source>
        <strain evidence="10">cv. HFTH1</strain>
        <tissue evidence="9">Young leaf</tissue>
    </source>
</reference>
<evidence type="ECO:0000256" key="1">
    <source>
        <dbReference type="ARBA" id="ARBA00007447"/>
    </source>
</evidence>
<dbReference type="EMBL" id="RDQH01000340">
    <property type="protein sequence ID" value="RXH77338.1"/>
    <property type="molecule type" value="Genomic_DNA"/>
</dbReference>
<feature type="non-terminal residue" evidence="9">
    <location>
        <position position="1"/>
    </location>
</feature>
<dbReference type="InterPro" id="IPR021109">
    <property type="entry name" value="Peptidase_aspartic_dom_sf"/>
</dbReference>
<dbReference type="InterPro" id="IPR001969">
    <property type="entry name" value="Aspartic_peptidase_AS"/>
</dbReference>
<dbReference type="AlphaFoldDB" id="A0A498I0G0"/>
<dbReference type="Gene3D" id="2.40.70.10">
    <property type="entry name" value="Acid Proteases"/>
    <property type="match status" value="2"/>
</dbReference>
<dbReference type="InterPro" id="IPR032861">
    <property type="entry name" value="TAXi_N"/>
</dbReference>
<dbReference type="SUPFAM" id="SSF50630">
    <property type="entry name" value="Acid proteases"/>
    <property type="match status" value="1"/>
</dbReference>
<evidence type="ECO:0000256" key="5">
    <source>
        <dbReference type="ARBA" id="ARBA00022801"/>
    </source>
</evidence>
<evidence type="ECO:0000256" key="6">
    <source>
        <dbReference type="ARBA" id="ARBA00023125"/>
    </source>
</evidence>
<dbReference type="GO" id="GO:0006508">
    <property type="term" value="P:proteolysis"/>
    <property type="evidence" value="ECO:0007669"/>
    <property type="project" value="UniProtKB-KW"/>
</dbReference>
<evidence type="ECO:0000259" key="8">
    <source>
        <dbReference type="PROSITE" id="PS51767"/>
    </source>
</evidence>
<dbReference type="Pfam" id="PF14541">
    <property type="entry name" value="TAXi_C"/>
    <property type="match status" value="1"/>
</dbReference>
<keyword evidence="5" id="KW-0378">Hydrolase</keyword>
<dbReference type="Pfam" id="PF14543">
    <property type="entry name" value="TAXi_N"/>
    <property type="match status" value="1"/>
</dbReference>
<evidence type="ECO:0000313" key="10">
    <source>
        <dbReference type="Proteomes" id="UP000290289"/>
    </source>
</evidence>
<dbReference type="PROSITE" id="PS51767">
    <property type="entry name" value="PEPTIDASE_A1"/>
    <property type="match status" value="1"/>
</dbReference>
<sequence length="626" mass="67647">NFIEHLESAVGKASPTVERNDIAEDYLRRVETGFLIHLVEDLLHPVEHFRAAELGDDEVVGKERVAKGLSRRCFRIGVEILRDLLLRFSRDVRRAPVQASARVFTPPPPMDLSSMAFLPSETLLLMSSLISFLCFVTNLSSMKTFFYLAIFSAFFTLTSLSRTLPESETATFLDVPSSLRQAHAVLSFDPESLQPLEYQSQESQPLNSSAFSLQLHPRDALFNSQHKDYKSLTLTRLGRDSARVNSLHTKLQLALQGIKRGDLEPMHAEIQPQDLSTPVVSGVSQGSGEYFSRIGVGTPAKSFYMVLDTGSDVNWLQCGPCSDCYQQSDPVFNPAGSSTYSQLTCDAPQCQALQVSACRANKCLYQVSYGDGSYTVGDYVTETLSFGSSGSINKIALGCGHDNEGLFVGAAGLLGLGGGPLSLTSQFKATTFSYCLVNRDSSASSTLEFNSAPPADSVTAPLVKSGKVGTFYYVGLTGFSVGGQPVSVPPSLFAVDNSGNGGIIVDSGTAITRLQTQAYNALRDAFKRLTRDLPTASSFALFDTCYNLSSRTKVQVPTVSFQFSGGKSLSLPAKNYLIPVDSAGTFCFAFAPTSSPLSIIGNVQQQGTRVSYDFANKRVGFSPNKC</sequence>
<evidence type="ECO:0000256" key="4">
    <source>
        <dbReference type="ARBA" id="ARBA00022750"/>
    </source>
</evidence>
<dbReference type="CDD" id="cd05472">
    <property type="entry name" value="cnd41_like"/>
    <property type="match status" value="1"/>
</dbReference>
<comment type="caution">
    <text evidence="9">The sequence shown here is derived from an EMBL/GenBank/DDBJ whole genome shotgun (WGS) entry which is preliminary data.</text>
</comment>
<dbReference type="InterPro" id="IPR001461">
    <property type="entry name" value="Aspartic_peptidase_A1"/>
</dbReference>
<feature type="domain" description="Peptidase A1" evidence="8">
    <location>
        <begin position="290"/>
        <end position="622"/>
    </location>
</feature>
<name>A0A498I0G0_MALDO</name>
<evidence type="ECO:0000313" key="9">
    <source>
        <dbReference type="EMBL" id="RXH77338.1"/>
    </source>
</evidence>
<organism evidence="9 10">
    <name type="scientific">Malus domestica</name>
    <name type="common">Apple</name>
    <name type="synonym">Pyrus malus</name>
    <dbReference type="NCBI Taxonomy" id="3750"/>
    <lineage>
        <taxon>Eukaryota</taxon>
        <taxon>Viridiplantae</taxon>
        <taxon>Streptophyta</taxon>
        <taxon>Embryophyta</taxon>
        <taxon>Tracheophyta</taxon>
        <taxon>Spermatophyta</taxon>
        <taxon>Magnoliopsida</taxon>
        <taxon>eudicotyledons</taxon>
        <taxon>Gunneridae</taxon>
        <taxon>Pentapetalae</taxon>
        <taxon>rosids</taxon>
        <taxon>fabids</taxon>
        <taxon>Rosales</taxon>
        <taxon>Rosaceae</taxon>
        <taxon>Amygdaloideae</taxon>
        <taxon>Maleae</taxon>
        <taxon>Malus</taxon>
    </lineage>
</organism>
<dbReference type="InterPro" id="IPR032799">
    <property type="entry name" value="TAXi_C"/>
</dbReference>
<keyword evidence="10" id="KW-1185">Reference proteome</keyword>
<protein>
    <recommendedName>
        <fullName evidence="8">Peptidase A1 domain-containing protein</fullName>
    </recommendedName>
</protein>
<keyword evidence="3" id="KW-0732">Signal</keyword>
<dbReference type="PANTHER" id="PTHR13683">
    <property type="entry name" value="ASPARTYL PROTEASES"/>
    <property type="match status" value="1"/>
</dbReference>
<dbReference type="Proteomes" id="UP000290289">
    <property type="component" value="Chromosome 14"/>
</dbReference>
<feature type="active site" evidence="7">
    <location>
        <position position="308"/>
    </location>
</feature>
<dbReference type="PROSITE" id="PS00141">
    <property type="entry name" value="ASP_PROTEASE"/>
    <property type="match status" value="2"/>
</dbReference>
<dbReference type="GO" id="GO:0004190">
    <property type="term" value="F:aspartic-type endopeptidase activity"/>
    <property type="evidence" value="ECO:0007669"/>
    <property type="project" value="UniProtKB-KW"/>
</dbReference>
<dbReference type="FunFam" id="2.40.70.10:FF:000010">
    <property type="entry name" value="Aspartyl protease family protein 2"/>
    <property type="match status" value="1"/>
</dbReference>
<evidence type="ECO:0000256" key="2">
    <source>
        <dbReference type="ARBA" id="ARBA00022670"/>
    </source>
</evidence>
<keyword evidence="2" id="KW-0645">Protease</keyword>
<gene>
    <name evidence="9" type="ORF">DVH24_023612</name>
</gene>